<gene>
    <name evidence="4" type="primary">budC_1</name>
    <name evidence="4" type="ORF">ERS450000_00106</name>
</gene>
<name>A0A0H5NDE6_NOCFR</name>
<evidence type="ECO:0000256" key="2">
    <source>
        <dbReference type="ARBA" id="ARBA00023002"/>
    </source>
</evidence>
<dbReference type="RefSeq" id="WP_060589764.1">
    <property type="nucleotide sequence ID" value="NZ_CP031418.1"/>
</dbReference>
<sequence length="240" mass="24027">MGMGTLAGRRIAIAGGARELEQEVALAFLGAGARVVLGDRSAATARRRAARLAHSTGAAVLGARVIAYHEDCFTAFLAEAHARLGGLDVVVNTVEAAPGAAQAPDLTPAIVGARVAARMFTARGHGHIVNAGSAAGVAGALGAAVYCATKYALVEAAGLRGRAVTGDILLSTVAPGGAADAQRIAAAVADCVAHGRNGLVTIGDIDLATVQSSSRRTRTRTFPLGLRGSSGRKSTSRGTL</sequence>
<dbReference type="PANTHER" id="PTHR24321">
    <property type="entry name" value="DEHYDROGENASES, SHORT CHAIN"/>
    <property type="match status" value="1"/>
</dbReference>
<dbReference type="PRINTS" id="PR00081">
    <property type="entry name" value="GDHRDH"/>
</dbReference>
<dbReference type="InterPro" id="IPR036291">
    <property type="entry name" value="NAD(P)-bd_dom_sf"/>
</dbReference>
<dbReference type="PANTHER" id="PTHR24321:SF8">
    <property type="entry name" value="ESTRADIOL 17-BETA-DEHYDROGENASE 8-RELATED"/>
    <property type="match status" value="1"/>
</dbReference>
<feature type="compositionally biased region" description="Low complexity" evidence="3">
    <location>
        <begin position="220"/>
        <end position="240"/>
    </location>
</feature>
<accession>A0A0H5NDE6</accession>
<feature type="region of interest" description="Disordered" evidence="3">
    <location>
        <begin position="216"/>
        <end position="240"/>
    </location>
</feature>
<evidence type="ECO:0000313" key="5">
    <source>
        <dbReference type="Proteomes" id="UP000057820"/>
    </source>
</evidence>
<evidence type="ECO:0000256" key="1">
    <source>
        <dbReference type="ARBA" id="ARBA00006484"/>
    </source>
</evidence>
<dbReference type="GO" id="GO:0052588">
    <property type="term" value="F:diacetyl reductase ((S)-acetoin forming) (NAD+) activity"/>
    <property type="evidence" value="ECO:0007669"/>
    <property type="project" value="UniProtKB-EC"/>
</dbReference>
<dbReference type="EC" id="1.1.1.304" evidence="4"/>
<proteinExistence type="inferred from homology"/>
<evidence type="ECO:0000256" key="3">
    <source>
        <dbReference type="SAM" id="MobiDB-lite"/>
    </source>
</evidence>
<dbReference type="AlphaFoldDB" id="A0A0H5NDE6"/>
<comment type="similarity">
    <text evidence="1">Belongs to the short-chain dehydrogenases/reductases (SDR) family.</text>
</comment>
<dbReference type="EMBL" id="LN868938">
    <property type="protein sequence ID" value="CRY73379.1"/>
    <property type="molecule type" value="Genomic_DNA"/>
</dbReference>
<dbReference type="Proteomes" id="UP000057820">
    <property type="component" value="Chromosome 1"/>
</dbReference>
<dbReference type="InterPro" id="IPR002347">
    <property type="entry name" value="SDR_fam"/>
</dbReference>
<evidence type="ECO:0000313" key="4">
    <source>
        <dbReference type="EMBL" id="CRY73379.1"/>
    </source>
</evidence>
<protein>
    <submittedName>
        <fullName evidence="4">Diacetyl reductase [(S)-acetoin forming]</fullName>
        <ecNumber evidence="4">1.1.1.304</ecNumber>
    </submittedName>
</protein>
<dbReference type="Pfam" id="PF00106">
    <property type="entry name" value="adh_short"/>
    <property type="match status" value="1"/>
</dbReference>
<dbReference type="Gene3D" id="3.40.50.720">
    <property type="entry name" value="NAD(P)-binding Rossmann-like Domain"/>
    <property type="match status" value="1"/>
</dbReference>
<dbReference type="KEGG" id="nfr:ERS450000_00106"/>
<keyword evidence="2 4" id="KW-0560">Oxidoreductase</keyword>
<organism evidence="4 5">
    <name type="scientific">Nocardia farcinica</name>
    <dbReference type="NCBI Taxonomy" id="37329"/>
    <lineage>
        <taxon>Bacteria</taxon>
        <taxon>Bacillati</taxon>
        <taxon>Actinomycetota</taxon>
        <taxon>Actinomycetes</taxon>
        <taxon>Mycobacteriales</taxon>
        <taxon>Nocardiaceae</taxon>
        <taxon>Nocardia</taxon>
    </lineage>
</organism>
<dbReference type="SUPFAM" id="SSF51735">
    <property type="entry name" value="NAD(P)-binding Rossmann-fold domains"/>
    <property type="match status" value="1"/>
</dbReference>
<reference evidence="5" key="1">
    <citation type="submission" date="2015-03" db="EMBL/GenBank/DDBJ databases">
        <authorList>
            <consortium name="Pathogen Informatics"/>
        </authorList>
    </citation>
    <scope>NUCLEOTIDE SEQUENCE [LARGE SCALE GENOMIC DNA]</scope>
    <source>
        <strain evidence="5">NCTC11134</strain>
    </source>
</reference>